<dbReference type="PATRIC" id="fig|851.8.peg.1059"/>
<sequence length="132" mass="15313">MEKFFKIFSYKVTAIILIIISAFTPIAKVVQNGIEDFTETITFFSKEELIFVWAILLILVILAVITKYIFKKIEIIYKVIIICNIAWVLYVRSGIKEVMDNIYYGTGGFIPAYLSWGWYIIYLAMLVLVFGK</sequence>
<evidence type="ECO:0000313" key="2">
    <source>
        <dbReference type="EMBL" id="KXA21758.1"/>
    </source>
</evidence>
<dbReference type="AlphaFoldDB" id="A0A133NZP6"/>
<accession>A0A133NZP6</accession>
<reference evidence="3" key="1">
    <citation type="submission" date="2016-01" db="EMBL/GenBank/DDBJ databases">
        <authorList>
            <person name="Mitreva M."/>
            <person name="Pepin K.H."/>
            <person name="Mihindukulasuriya K.A."/>
            <person name="Fulton R."/>
            <person name="Fronick C."/>
            <person name="O'Laughlin M."/>
            <person name="Miner T."/>
            <person name="Herter B."/>
            <person name="Rosa B.A."/>
            <person name="Cordes M."/>
            <person name="Tomlinson C."/>
            <person name="Wollam A."/>
            <person name="Palsikar V.B."/>
            <person name="Mardis E.R."/>
            <person name="Wilson R.K."/>
        </authorList>
    </citation>
    <scope>NUCLEOTIDE SEQUENCE [LARGE SCALE GENOMIC DNA]</scope>
    <source>
        <strain evidence="3">MJR7757B</strain>
    </source>
</reference>
<keyword evidence="1" id="KW-0812">Transmembrane</keyword>
<gene>
    <name evidence="2" type="ORF">HMPREF3221_01057</name>
</gene>
<feature type="transmembrane region" description="Helical" evidence="1">
    <location>
        <begin position="113"/>
        <end position="131"/>
    </location>
</feature>
<comment type="caution">
    <text evidence="2">The sequence shown here is derived from an EMBL/GenBank/DDBJ whole genome shotgun (WGS) entry which is preliminary data.</text>
</comment>
<feature type="transmembrane region" description="Helical" evidence="1">
    <location>
        <begin position="75"/>
        <end position="93"/>
    </location>
</feature>
<feature type="transmembrane region" description="Helical" evidence="1">
    <location>
        <begin position="50"/>
        <end position="70"/>
    </location>
</feature>
<organism evidence="2 3">
    <name type="scientific">Fusobacterium nucleatum</name>
    <dbReference type="NCBI Taxonomy" id="851"/>
    <lineage>
        <taxon>Bacteria</taxon>
        <taxon>Fusobacteriati</taxon>
        <taxon>Fusobacteriota</taxon>
        <taxon>Fusobacteriia</taxon>
        <taxon>Fusobacteriales</taxon>
        <taxon>Fusobacteriaceae</taxon>
        <taxon>Fusobacterium</taxon>
    </lineage>
</organism>
<evidence type="ECO:0000256" key="1">
    <source>
        <dbReference type="SAM" id="Phobius"/>
    </source>
</evidence>
<dbReference type="EMBL" id="LRPY01000103">
    <property type="protein sequence ID" value="KXA21758.1"/>
    <property type="molecule type" value="Genomic_DNA"/>
</dbReference>
<proteinExistence type="predicted"/>
<dbReference type="Proteomes" id="UP000070401">
    <property type="component" value="Unassembled WGS sequence"/>
</dbReference>
<keyword evidence="1" id="KW-1133">Transmembrane helix</keyword>
<evidence type="ECO:0000313" key="3">
    <source>
        <dbReference type="Proteomes" id="UP000070401"/>
    </source>
</evidence>
<keyword evidence="1" id="KW-0472">Membrane</keyword>
<protein>
    <submittedName>
        <fullName evidence="2">Uncharacterized protein</fullName>
    </submittedName>
</protein>
<dbReference type="RefSeq" id="WP_060798365.1">
    <property type="nucleotide sequence ID" value="NZ_KQ956691.1"/>
</dbReference>
<name>A0A133NZP6_FUSNU</name>
<keyword evidence="3" id="KW-1185">Reference proteome</keyword>
<feature type="transmembrane region" description="Helical" evidence="1">
    <location>
        <begin position="12"/>
        <end position="30"/>
    </location>
</feature>